<evidence type="ECO:0000313" key="3">
    <source>
        <dbReference type="EMBL" id="MFC7441839.1"/>
    </source>
</evidence>
<evidence type="ECO:0000256" key="2">
    <source>
        <dbReference type="SAM" id="Phobius"/>
    </source>
</evidence>
<gene>
    <name evidence="3" type="ORF">ACFQNG_12120</name>
</gene>
<dbReference type="Pfam" id="PF03929">
    <property type="entry name" value="PepSY_TM"/>
    <property type="match status" value="1"/>
</dbReference>
<protein>
    <submittedName>
        <fullName evidence="3">PepSY-associated TM helix domain-containing protein</fullName>
    </submittedName>
</protein>
<feature type="region of interest" description="Disordered" evidence="1">
    <location>
        <begin position="67"/>
        <end position="103"/>
    </location>
</feature>
<dbReference type="RefSeq" id="WP_379865326.1">
    <property type="nucleotide sequence ID" value="NZ_JBHTBW010000038.1"/>
</dbReference>
<name>A0ABW2RLH8_9BACL</name>
<keyword evidence="4" id="KW-1185">Reference proteome</keyword>
<dbReference type="PANTHER" id="PTHR40115:SF1">
    <property type="entry name" value="INNER MEMBRANE PROTEIN WITH PEPSY TM HELIX"/>
    <property type="match status" value="1"/>
</dbReference>
<dbReference type="InterPro" id="IPR032307">
    <property type="entry name" value="PepSY_TM-like_2"/>
</dbReference>
<comment type="caution">
    <text evidence="3">The sequence shown here is derived from an EMBL/GenBank/DDBJ whole genome shotgun (WGS) entry which is preliminary data.</text>
</comment>
<dbReference type="InterPro" id="IPR005625">
    <property type="entry name" value="PepSY-ass_TM"/>
</dbReference>
<evidence type="ECO:0000256" key="1">
    <source>
        <dbReference type="SAM" id="MobiDB-lite"/>
    </source>
</evidence>
<organism evidence="3 4">
    <name type="scientific">Laceyella putida</name>
    <dbReference type="NCBI Taxonomy" id="110101"/>
    <lineage>
        <taxon>Bacteria</taxon>
        <taxon>Bacillati</taxon>
        <taxon>Bacillota</taxon>
        <taxon>Bacilli</taxon>
        <taxon>Bacillales</taxon>
        <taxon>Thermoactinomycetaceae</taxon>
        <taxon>Laceyella</taxon>
    </lineage>
</organism>
<dbReference type="PANTHER" id="PTHR40115">
    <property type="entry name" value="INNER MEMBRANE PROTEIN WITH PEPSY TM HELIX"/>
    <property type="match status" value="1"/>
</dbReference>
<keyword evidence="2" id="KW-1133">Transmembrane helix</keyword>
<keyword evidence="2" id="KW-0472">Membrane</keyword>
<accession>A0ABW2RLH8</accession>
<proteinExistence type="predicted"/>
<sequence length="172" mass="19219">MKKARQLHLWIGLISSVLILIQAITGLIISEPWLIGEQSRGKMTGQMMPNRRNMNDESQNVNNEINRDSENEDNATSNNQNSQNQNPNQGNPQSGNEFGGGFPQERMQKNNFLGFIKGLHEGHIGGLDLRMVVDIAAVSLIILTVTGITLSIKILKAQAKRNKRQKEEMITE</sequence>
<evidence type="ECO:0000313" key="4">
    <source>
        <dbReference type="Proteomes" id="UP001596500"/>
    </source>
</evidence>
<dbReference type="EMBL" id="JBHTBW010000038">
    <property type="protein sequence ID" value="MFC7441839.1"/>
    <property type="molecule type" value="Genomic_DNA"/>
</dbReference>
<feature type="transmembrane region" description="Helical" evidence="2">
    <location>
        <begin position="135"/>
        <end position="155"/>
    </location>
</feature>
<keyword evidence="2" id="KW-0812">Transmembrane</keyword>
<feature type="compositionally biased region" description="Low complexity" evidence="1">
    <location>
        <begin position="77"/>
        <end position="96"/>
    </location>
</feature>
<dbReference type="Proteomes" id="UP001596500">
    <property type="component" value="Unassembled WGS sequence"/>
</dbReference>
<reference evidence="4" key="1">
    <citation type="journal article" date="2019" name="Int. J. Syst. Evol. Microbiol.">
        <title>The Global Catalogue of Microorganisms (GCM) 10K type strain sequencing project: providing services to taxonomists for standard genome sequencing and annotation.</title>
        <authorList>
            <consortium name="The Broad Institute Genomics Platform"/>
            <consortium name="The Broad Institute Genome Sequencing Center for Infectious Disease"/>
            <person name="Wu L."/>
            <person name="Ma J."/>
        </authorList>
    </citation>
    <scope>NUCLEOTIDE SEQUENCE [LARGE SCALE GENOMIC DNA]</scope>
    <source>
        <strain evidence="4">CGMCC 1.12942</strain>
    </source>
</reference>
<feature type="transmembrane region" description="Helical" evidence="2">
    <location>
        <begin position="7"/>
        <end position="29"/>
    </location>
</feature>